<dbReference type="RefSeq" id="WP_009763509.1">
    <property type="nucleotide sequence ID" value="NZ_CP141048.1"/>
</dbReference>
<reference evidence="13 14" key="1">
    <citation type="submission" date="2012-02" db="EMBL/GenBank/DDBJ databases">
        <title>Improved High-Quality Draft sequence of Microvirga sp. WSM3557.</title>
        <authorList>
            <consortium name="US DOE Joint Genome Institute"/>
            <person name="Lucas S."/>
            <person name="Han J."/>
            <person name="Lapidus A."/>
            <person name="Cheng J.-F."/>
            <person name="Goodwin L."/>
            <person name="Pitluck S."/>
            <person name="Peters L."/>
            <person name="Zhang X."/>
            <person name="Detter J.C."/>
            <person name="Han C."/>
            <person name="Tapia R."/>
            <person name="Land M."/>
            <person name="Hauser L."/>
            <person name="Kyrpides N."/>
            <person name="Ivanova N."/>
            <person name="Pagani I."/>
            <person name="Brau L."/>
            <person name="Yates R."/>
            <person name="O'Hara G."/>
            <person name="Rui T."/>
            <person name="Howieson J."/>
            <person name="Reeve W."/>
            <person name="Woyke T."/>
        </authorList>
    </citation>
    <scope>NUCLEOTIDE SEQUENCE [LARGE SCALE GENOMIC DNA]</scope>
    <source>
        <strain evidence="13 14">WSM3557</strain>
    </source>
</reference>
<dbReference type="SUPFAM" id="SSF56235">
    <property type="entry name" value="N-terminal nucleophile aminohydrolases (Ntn hydrolases)"/>
    <property type="match status" value="1"/>
</dbReference>
<dbReference type="eggNOG" id="COG0405">
    <property type="taxonomic scope" value="Bacteria"/>
</dbReference>
<comment type="subunit">
    <text evidence="11">This enzyme consists of two polypeptide chains, which are synthesized in precursor form from a single polypeptide.</text>
</comment>
<evidence type="ECO:0000256" key="10">
    <source>
        <dbReference type="PIRSR" id="PIRSR600101-2"/>
    </source>
</evidence>
<dbReference type="InterPro" id="IPR000101">
    <property type="entry name" value="GGT_peptidase"/>
</dbReference>
<dbReference type="PANTHER" id="PTHR43199:SF1">
    <property type="entry name" value="GLUTATHIONE HYDROLASE PROENZYME"/>
    <property type="match status" value="1"/>
</dbReference>
<dbReference type="PANTHER" id="PTHR43199">
    <property type="entry name" value="GLUTATHIONE HYDROLASE"/>
    <property type="match status" value="1"/>
</dbReference>
<dbReference type="GO" id="GO:0103068">
    <property type="term" value="F:leukotriene C4 gamma-glutamyl transferase activity"/>
    <property type="evidence" value="ECO:0007669"/>
    <property type="project" value="UniProtKB-EC"/>
</dbReference>
<dbReference type="InterPro" id="IPR051792">
    <property type="entry name" value="GGT_bact"/>
</dbReference>
<dbReference type="InterPro" id="IPR043137">
    <property type="entry name" value="GGT_ssub_C"/>
</dbReference>
<evidence type="ECO:0000256" key="2">
    <source>
        <dbReference type="ARBA" id="ARBA00001089"/>
    </source>
</evidence>
<evidence type="ECO:0000256" key="5">
    <source>
        <dbReference type="ARBA" id="ARBA00022801"/>
    </source>
</evidence>
<dbReference type="Pfam" id="PF01019">
    <property type="entry name" value="G_glu_transpept"/>
    <property type="match status" value="1"/>
</dbReference>
<feature type="binding site" evidence="10">
    <location>
        <position position="116"/>
    </location>
    <ligand>
        <name>L-glutamate</name>
        <dbReference type="ChEBI" id="CHEBI:29985"/>
    </ligand>
</feature>
<dbReference type="OrthoDB" id="9781342at2"/>
<dbReference type="Proteomes" id="UP000003947">
    <property type="component" value="Unassembled WGS sequence"/>
</dbReference>
<keyword evidence="11" id="KW-0317">Glutathione biosynthesis</keyword>
<dbReference type="EC" id="2.3.2.2" evidence="11"/>
<evidence type="ECO:0000313" key="14">
    <source>
        <dbReference type="Proteomes" id="UP000003947"/>
    </source>
</evidence>
<keyword evidence="7 11" id="KW-0012">Acyltransferase</keyword>
<dbReference type="InterPro" id="IPR055262">
    <property type="entry name" value="GGT_CS"/>
</dbReference>
<keyword evidence="12" id="KW-0732">Signal</keyword>
<evidence type="ECO:0000313" key="13">
    <source>
        <dbReference type="EMBL" id="EIM27459.1"/>
    </source>
</evidence>
<comment type="catalytic activity">
    <reaction evidence="1 11">
        <text>an S-substituted glutathione + H2O = an S-substituted L-cysteinylglycine + L-glutamate</text>
        <dbReference type="Rhea" id="RHEA:59468"/>
        <dbReference type="ChEBI" id="CHEBI:15377"/>
        <dbReference type="ChEBI" id="CHEBI:29985"/>
        <dbReference type="ChEBI" id="CHEBI:90779"/>
        <dbReference type="ChEBI" id="CHEBI:143103"/>
        <dbReference type="EC" id="3.4.19.13"/>
    </reaction>
</comment>
<dbReference type="STRING" id="864069.MicloDRAFT_00040250"/>
<gene>
    <name evidence="13" type="ORF">MicloDRAFT_00040250</name>
</gene>
<dbReference type="EC" id="3.4.19.13" evidence="11"/>
<evidence type="ECO:0000256" key="4">
    <source>
        <dbReference type="ARBA" id="ARBA00022679"/>
    </source>
</evidence>
<comment type="catalytic activity">
    <reaction evidence="8 11">
        <text>an N-terminal (5-L-glutamyl)-[peptide] + an alpha-amino acid = 5-L-glutamyl amino acid + an N-terminal L-alpha-aminoacyl-[peptide]</text>
        <dbReference type="Rhea" id="RHEA:23904"/>
        <dbReference type="Rhea" id="RHEA-COMP:9780"/>
        <dbReference type="Rhea" id="RHEA-COMP:9795"/>
        <dbReference type="ChEBI" id="CHEBI:77644"/>
        <dbReference type="ChEBI" id="CHEBI:78597"/>
        <dbReference type="ChEBI" id="CHEBI:78599"/>
        <dbReference type="ChEBI" id="CHEBI:78608"/>
        <dbReference type="EC" id="2.3.2.2"/>
    </reaction>
</comment>
<dbReference type="InterPro" id="IPR043138">
    <property type="entry name" value="GGT_lsub"/>
</dbReference>
<dbReference type="Gene3D" id="3.60.20.40">
    <property type="match status" value="1"/>
</dbReference>
<dbReference type="Gene3D" id="1.10.246.130">
    <property type="match status" value="1"/>
</dbReference>
<dbReference type="AlphaFoldDB" id="I4YU17"/>
<comment type="catalytic activity">
    <reaction evidence="2 11">
        <text>glutathione + H2O = L-cysteinylglycine + L-glutamate</text>
        <dbReference type="Rhea" id="RHEA:28807"/>
        <dbReference type="ChEBI" id="CHEBI:15377"/>
        <dbReference type="ChEBI" id="CHEBI:29985"/>
        <dbReference type="ChEBI" id="CHEBI:57925"/>
        <dbReference type="ChEBI" id="CHEBI:61694"/>
        <dbReference type="EC" id="3.4.19.13"/>
    </reaction>
</comment>
<name>I4YU17_9HYPH</name>
<dbReference type="PROSITE" id="PS00462">
    <property type="entry name" value="G_GLU_TRANSPEPTIDASE"/>
    <property type="match status" value="1"/>
</dbReference>
<organism evidence="13 14">
    <name type="scientific">Microvirga lotononidis</name>
    <dbReference type="NCBI Taxonomy" id="864069"/>
    <lineage>
        <taxon>Bacteria</taxon>
        <taxon>Pseudomonadati</taxon>
        <taxon>Pseudomonadota</taxon>
        <taxon>Alphaproteobacteria</taxon>
        <taxon>Hyphomicrobiales</taxon>
        <taxon>Methylobacteriaceae</taxon>
        <taxon>Microvirga</taxon>
    </lineage>
</organism>
<keyword evidence="14" id="KW-1185">Reference proteome</keyword>
<dbReference type="MEROPS" id="T03.001"/>
<comment type="similarity">
    <text evidence="3 11">Belongs to the gamma-glutamyltransferase family.</text>
</comment>
<evidence type="ECO:0000256" key="1">
    <source>
        <dbReference type="ARBA" id="ARBA00001049"/>
    </source>
</evidence>
<feature type="binding site" evidence="10">
    <location>
        <begin position="468"/>
        <end position="469"/>
    </location>
    <ligand>
        <name>L-glutamate</name>
        <dbReference type="ChEBI" id="CHEBI:29985"/>
    </ligand>
</feature>
<dbReference type="GO" id="GO:0006750">
    <property type="term" value="P:glutathione biosynthetic process"/>
    <property type="evidence" value="ECO:0007669"/>
    <property type="project" value="UniProtKB-KW"/>
</dbReference>
<dbReference type="GO" id="GO:0036374">
    <property type="term" value="F:glutathione hydrolase activity"/>
    <property type="evidence" value="ECO:0007669"/>
    <property type="project" value="UniProtKB-UniRule"/>
</dbReference>
<evidence type="ECO:0000256" key="8">
    <source>
        <dbReference type="ARBA" id="ARBA00047417"/>
    </source>
</evidence>
<dbReference type="InterPro" id="IPR029055">
    <property type="entry name" value="Ntn_hydrolases_N"/>
</dbReference>
<proteinExistence type="inferred from homology"/>
<comment type="PTM">
    <text evidence="11">Cleaved by autocatalysis into a large and a small subunit.</text>
</comment>
<dbReference type="PRINTS" id="PR01210">
    <property type="entry name" value="GGTRANSPTASE"/>
</dbReference>
<dbReference type="UniPathway" id="UPA00204"/>
<feature type="binding site" evidence="10">
    <location>
        <position position="444"/>
    </location>
    <ligand>
        <name>L-glutamate</name>
        <dbReference type="ChEBI" id="CHEBI:29985"/>
    </ligand>
</feature>
<feature type="signal peptide" evidence="12">
    <location>
        <begin position="1"/>
        <end position="28"/>
    </location>
</feature>
<keyword evidence="4 11" id="KW-0808">Transferase</keyword>
<feature type="active site" description="Nucleophile" evidence="9">
    <location>
        <position position="403"/>
    </location>
</feature>
<dbReference type="GO" id="GO:0006751">
    <property type="term" value="P:glutathione catabolic process"/>
    <property type="evidence" value="ECO:0007669"/>
    <property type="project" value="UniProtKB-UniRule"/>
</dbReference>
<evidence type="ECO:0000256" key="11">
    <source>
        <dbReference type="RuleBase" id="RU368036"/>
    </source>
</evidence>
<evidence type="ECO:0000256" key="3">
    <source>
        <dbReference type="ARBA" id="ARBA00009381"/>
    </source>
</evidence>
<dbReference type="HOGENOM" id="CLU_014813_0_1_5"/>
<feature type="chain" id="PRO_5003698102" description="Glutathione hydrolase proenzyme" evidence="12">
    <location>
        <begin position="29"/>
        <end position="585"/>
    </location>
</feature>
<evidence type="ECO:0000256" key="6">
    <source>
        <dbReference type="ARBA" id="ARBA00023145"/>
    </source>
</evidence>
<keyword evidence="5 11" id="KW-0378">Hydrolase</keyword>
<protein>
    <recommendedName>
        <fullName evidence="11">Glutathione hydrolase proenzyme</fullName>
        <ecNumber evidence="11">2.3.2.2</ecNumber>
        <ecNumber evidence="11">3.4.19.13</ecNumber>
    </recommendedName>
    <component>
        <recommendedName>
            <fullName evidence="11">Glutathione hydrolase large chain</fullName>
        </recommendedName>
    </component>
    <component>
        <recommendedName>
            <fullName evidence="11">Glutathione hydrolase small chain</fullName>
        </recommendedName>
    </component>
</protein>
<dbReference type="EMBL" id="JH660645">
    <property type="protein sequence ID" value="EIM27459.1"/>
    <property type="molecule type" value="Genomic_DNA"/>
</dbReference>
<accession>I4YU17</accession>
<dbReference type="NCBIfam" id="TIGR00066">
    <property type="entry name" value="g_glut_trans"/>
    <property type="match status" value="1"/>
</dbReference>
<feature type="binding site" evidence="10">
    <location>
        <position position="491"/>
    </location>
    <ligand>
        <name>L-glutamate</name>
        <dbReference type="ChEBI" id="CHEBI:29985"/>
    </ligand>
</feature>
<evidence type="ECO:0000256" key="7">
    <source>
        <dbReference type="ARBA" id="ARBA00023315"/>
    </source>
</evidence>
<evidence type="ECO:0000256" key="9">
    <source>
        <dbReference type="PIRSR" id="PIRSR600101-1"/>
    </source>
</evidence>
<keyword evidence="6 11" id="KW-0865">Zymogen</keyword>
<comment type="pathway">
    <text evidence="11">Sulfur metabolism; glutathione metabolism.</text>
</comment>
<evidence type="ECO:0000256" key="12">
    <source>
        <dbReference type="SAM" id="SignalP"/>
    </source>
</evidence>
<sequence precursor="true">MITHNALRRNLLSLGLLAGIALPGPVCAQALAPAPEAPTGLTAKSVGTATKDMVAAANPLAAQAGREILAAGGSAVDAAVAVQLVLNLVEPQSSGVGGGAFMVFWDGKTMTTLDGRETAPAAAKPERFLGPDGKPMKFYDAVVGGRSVGVPGTLRLLEAAHRNWGKLSWQQVIEPAARLAEEGFAISPRLNGLLTQEKFLQNDPVARAYFYEADGTPKAVGTVLKNPAFAKTLRTIAEKGADAFYTGEIAQDIVTTVTGHATNPGDMTLDDLKGYKVQEREALCGNYRTYRICGMGPPSSGQVAVQQIMGILETQDMASLKPGPDSVHWIAEAGRLAYADRALFVADPAFVNVPVRGLTDPGYIKSRAALIDPGKSMGKAKPGDPPFQKTFLWGPSDGIEFGTSHMSIVDRNGNAVSMTTTIEDGFGSRLMTKSGFLLNNELTDFSFATTEDDKPIANRVEPGKRPRSSMAPTIVLDGSGKLYAVVGSPGGSLIINYVTKTLVGLLDWKLDPQVAADLPNVGSRNGPTELEAGTEAEGWKAALEAKGHEVKLIDQNSGIHAIVVTPDGLVGGADSRREGVAIGND</sequence>
<dbReference type="PATRIC" id="fig|864069.3.peg.4360"/>